<evidence type="ECO:0000313" key="10">
    <source>
        <dbReference type="EMBL" id="GAA0158385.1"/>
    </source>
</evidence>
<dbReference type="SMART" id="SM00129">
    <property type="entry name" value="KISc"/>
    <property type="match status" value="1"/>
</dbReference>
<dbReference type="GO" id="GO:0005874">
    <property type="term" value="C:microtubule"/>
    <property type="evidence" value="ECO:0007669"/>
    <property type="project" value="UniProtKB-KW"/>
</dbReference>
<dbReference type="PRINTS" id="PR00380">
    <property type="entry name" value="KINESINHEAVY"/>
</dbReference>
<dbReference type="InterPro" id="IPR036961">
    <property type="entry name" value="Kinesin_motor_dom_sf"/>
</dbReference>
<reference evidence="10 11" key="1">
    <citation type="submission" date="2024-01" db="EMBL/GenBank/DDBJ databases">
        <title>The complete chloroplast genome sequence of Lithospermum erythrorhizon: insights into the phylogenetic relationship among Boraginaceae species and the maternal lineages of purple gromwells.</title>
        <authorList>
            <person name="Okada T."/>
            <person name="Watanabe K."/>
        </authorList>
    </citation>
    <scope>NUCLEOTIDE SEQUENCE [LARGE SCALE GENOMIC DNA]</scope>
</reference>
<dbReference type="EMBL" id="BAABME010003335">
    <property type="protein sequence ID" value="GAA0158385.1"/>
    <property type="molecule type" value="Genomic_DNA"/>
</dbReference>
<dbReference type="PROSITE" id="PS50067">
    <property type="entry name" value="KINESIN_MOTOR_2"/>
    <property type="match status" value="1"/>
</dbReference>
<dbReference type="PANTHER" id="PTHR47968:SF75">
    <property type="entry name" value="CENTROMERE-ASSOCIATED PROTEIN E"/>
    <property type="match status" value="1"/>
</dbReference>
<evidence type="ECO:0000256" key="8">
    <source>
        <dbReference type="SAM" id="Phobius"/>
    </source>
</evidence>
<protein>
    <recommendedName>
        <fullName evidence="6">Kinesin-like protein</fullName>
    </recommendedName>
</protein>
<dbReference type="PROSITE" id="PS00411">
    <property type="entry name" value="KINESIN_MOTOR_1"/>
    <property type="match status" value="1"/>
</dbReference>
<feature type="coiled-coil region" evidence="7">
    <location>
        <begin position="165"/>
        <end position="246"/>
    </location>
</feature>
<evidence type="ECO:0000256" key="1">
    <source>
        <dbReference type="ARBA" id="ARBA00022741"/>
    </source>
</evidence>
<comment type="caution">
    <text evidence="5">Lacks conserved residue(s) required for the propagation of feature annotation.</text>
</comment>
<dbReference type="GO" id="GO:0008017">
    <property type="term" value="F:microtubule binding"/>
    <property type="evidence" value="ECO:0007669"/>
    <property type="project" value="InterPro"/>
</dbReference>
<dbReference type="GO" id="GO:0003777">
    <property type="term" value="F:microtubule motor activity"/>
    <property type="evidence" value="ECO:0007669"/>
    <property type="project" value="InterPro"/>
</dbReference>
<keyword evidence="8" id="KW-0472">Membrane</keyword>
<dbReference type="Pfam" id="PF00225">
    <property type="entry name" value="Kinesin"/>
    <property type="match status" value="1"/>
</dbReference>
<dbReference type="InterPro" id="IPR027640">
    <property type="entry name" value="Kinesin-like_fam"/>
</dbReference>
<evidence type="ECO:0000256" key="3">
    <source>
        <dbReference type="ARBA" id="ARBA00023054"/>
    </source>
</evidence>
<evidence type="ECO:0000256" key="4">
    <source>
        <dbReference type="ARBA" id="ARBA00023175"/>
    </source>
</evidence>
<dbReference type="GO" id="GO:0007018">
    <property type="term" value="P:microtubule-based movement"/>
    <property type="evidence" value="ECO:0007669"/>
    <property type="project" value="InterPro"/>
</dbReference>
<accession>A0AAV3Q4E8</accession>
<dbReference type="AlphaFoldDB" id="A0AAV3Q4E8"/>
<evidence type="ECO:0000256" key="7">
    <source>
        <dbReference type="SAM" id="Coils"/>
    </source>
</evidence>
<sequence>MNLNSVICYTHRHIGETNMNLYSSRSHSIFRMIIESREKTEGADTDSSSDAVRVSVLNLVDLAGSERAAKTGAEGVRLKEGSHINKSLMILGNVIKKLSEGVESQGGHVPYRDSKLTRILQPALGGNANTAIICNITLAQIHADETKSSLQFASRALRVTNCAHVNEILTDAALLKRQKKEIEDLRAKLQGNHSEHLGEEILNLRNTLLKSELERERIALELEEEKKAQAEREKRLQEQAKKIENLSSMVLCSTRDEQLHHDEQRDVFKKKRRDTWCPGKLAKEALGKAGDKASAAKTMTRERGMIPLLPFDDLMDKVTNNEPCEAEKDSRNFMSKDCTLPGPLSLLNVTSRRKARNRSKSLSKENTDLSEMQAAYEELRLQFEIHKTTSAKHIDYLKRKLGEAGLSNNSLMEDNNVVTHGNVNKESWDSDAILVIKQLQEKVFLNTFFTLNFISVPLLFLGPLTYLLDDPQNFKAMVTYRPPSIFL</sequence>
<dbReference type="Gene3D" id="3.40.850.10">
    <property type="entry name" value="Kinesin motor domain"/>
    <property type="match status" value="1"/>
</dbReference>
<feature type="domain" description="Kinesin motor" evidence="9">
    <location>
        <begin position="1"/>
        <end position="159"/>
    </location>
</feature>
<evidence type="ECO:0000256" key="6">
    <source>
        <dbReference type="RuleBase" id="RU000394"/>
    </source>
</evidence>
<name>A0AAV3Q4E8_LITER</name>
<dbReference type="InterPro" id="IPR027417">
    <property type="entry name" value="P-loop_NTPase"/>
</dbReference>
<keyword evidence="3 7" id="KW-0175">Coiled coil</keyword>
<evidence type="ECO:0000313" key="11">
    <source>
        <dbReference type="Proteomes" id="UP001454036"/>
    </source>
</evidence>
<dbReference type="InterPro" id="IPR001752">
    <property type="entry name" value="Kinesin_motor_dom"/>
</dbReference>
<keyword evidence="4 6" id="KW-0505">Motor protein</keyword>
<dbReference type="SUPFAM" id="SSF52540">
    <property type="entry name" value="P-loop containing nucleoside triphosphate hydrolases"/>
    <property type="match status" value="1"/>
</dbReference>
<organism evidence="10 11">
    <name type="scientific">Lithospermum erythrorhizon</name>
    <name type="common">Purple gromwell</name>
    <name type="synonym">Lithospermum officinale var. erythrorhizon</name>
    <dbReference type="NCBI Taxonomy" id="34254"/>
    <lineage>
        <taxon>Eukaryota</taxon>
        <taxon>Viridiplantae</taxon>
        <taxon>Streptophyta</taxon>
        <taxon>Embryophyta</taxon>
        <taxon>Tracheophyta</taxon>
        <taxon>Spermatophyta</taxon>
        <taxon>Magnoliopsida</taxon>
        <taxon>eudicotyledons</taxon>
        <taxon>Gunneridae</taxon>
        <taxon>Pentapetalae</taxon>
        <taxon>asterids</taxon>
        <taxon>lamiids</taxon>
        <taxon>Boraginales</taxon>
        <taxon>Boraginaceae</taxon>
        <taxon>Boraginoideae</taxon>
        <taxon>Lithospermeae</taxon>
        <taxon>Lithospermum</taxon>
    </lineage>
</organism>
<proteinExistence type="inferred from homology"/>
<keyword evidence="11" id="KW-1185">Reference proteome</keyword>
<keyword evidence="8" id="KW-0812">Transmembrane</keyword>
<evidence type="ECO:0000259" key="9">
    <source>
        <dbReference type="PROSITE" id="PS50067"/>
    </source>
</evidence>
<comment type="caution">
    <text evidence="10">The sequence shown here is derived from an EMBL/GenBank/DDBJ whole genome shotgun (WGS) entry which is preliminary data.</text>
</comment>
<dbReference type="InterPro" id="IPR019821">
    <property type="entry name" value="Kinesin_motor_CS"/>
</dbReference>
<keyword evidence="6" id="KW-0493">Microtubule</keyword>
<comment type="similarity">
    <text evidence="5 6">Belongs to the TRAFAC class myosin-kinesin ATPase superfamily. Kinesin family.</text>
</comment>
<gene>
    <name evidence="10" type="ORF">LIER_15429</name>
</gene>
<feature type="transmembrane region" description="Helical" evidence="8">
    <location>
        <begin position="443"/>
        <end position="468"/>
    </location>
</feature>
<keyword evidence="2 6" id="KW-0067">ATP-binding</keyword>
<dbReference type="PANTHER" id="PTHR47968">
    <property type="entry name" value="CENTROMERE PROTEIN E"/>
    <property type="match status" value="1"/>
</dbReference>
<dbReference type="Proteomes" id="UP001454036">
    <property type="component" value="Unassembled WGS sequence"/>
</dbReference>
<dbReference type="GO" id="GO:0005524">
    <property type="term" value="F:ATP binding"/>
    <property type="evidence" value="ECO:0007669"/>
    <property type="project" value="UniProtKB-KW"/>
</dbReference>
<evidence type="ECO:0000256" key="2">
    <source>
        <dbReference type="ARBA" id="ARBA00022840"/>
    </source>
</evidence>
<evidence type="ECO:0000256" key="5">
    <source>
        <dbReference type="PROSITE-ProRule" id="PRU00283"/>
    </source>
</evidence>
<keyword evidence="8" id="KW-1133">Transmembrane helix</keyword>
<keyword evidence="1 6" id="KW-0547">Nucleotide-binding</keyword>